<sequence>MNAIGIYRVANYCYRKRIPVIPFVCKALIFLVFNSVVPYTTVIGRGSRFAYGCIGVVLHGSATIGERVIIGQGVTVGRKLHPYGVPVIGDDVYISAGARILGEVVIGDNVIIGANSVVISNIPSNCIAAGSPARVIRMVDGSIYDLLENIY</sequence>
<accession>A0A944DIE0</accession>
<dbReference type="InterPro" id="IPR011004">
    <property type="entry name" value="Trimer_LpxA-like_sf"/>
</dbReference>
<dbReference type="Proteomes" id="UP000692896">
    <property type="component" value="Unassembled WGS sequence"/>
</dbReference>
<dbReference type="PANTHER" id="PTHR42811">
    <property type="entry name" value="SERINE ACETYLTRANSFERASE"/>
    <property type="match status" value="1"/>
</dbReference>
<name>A0A944DIE0_PSEFL</name>
<keyword evidence="1" id="KW-0472">Membrane</keyword>
<protein>
    <submittedName>
        <fullName evidence="2">Serine acetyltransferase</fullName>
    </submittedName>
</protein>
<dbReference type="AlphaFoldDB" id="A0A944DIE0"/>
<organism evidence="2 3">
    <name type="scientific">Pseudomonas fluorescens</name>
    <dbReference type="NCBI Taxonomy" id="294"/>
    <lineage>
        <taxon>Bacteria</taxon>
        <taxon>Pseudomonadati</taxon>
        <taxon>Pseudomonadota</taxon>
        <taxon>Gammaproteobacteria</taxon>
        <taxon>Pseudomonadales</taxon>
        <taxon>Pseudomonadaceae</taxon>
        <taxon>Pseudomonas</taxon>
    </lineage>
</organism>
<gene>
    <name evidence="2" type="ORF">J7E47_02255</name>
</gene>
<proteinExistence type="predicted"/>
<dbReference type="GO" id="GO:0006535">
    <property type="term" value="P:cysteine biosynthetic process from serine"/>
    <property type="evidence" value="ECO:0007669"/>
    <property type="project" value="InterPro"/>
</dbReference>
<dbReference type="RefSeq" id="WP_214913053.1">
    <property type="nucleotide sequence ID" value="NZ_JAGGNX010000004.1"/>
</dbReference>
<dbReference type="SUPFAM" id="SSF51161">
    <property type="entry name" value="Trimeric LpxA-like enzymes"/>
    <property type="match status" value="1"/>
</dbReference>
<evidence type="ECO:0000313" key="3">
    <source>
        <dbReference type="Proteomes" id="UP000692896"/>
    </source>
</evidence>
<dbReference type="PIRSF" id="PIRSF000441">
    <property type="entry name" value="CysE"/>
    <property type="match status" value="1"/>
</dbReference>
<dbReference type="Pfam" id="PF00132">
    <property type="entry name" value="Hexapep"/>
    <property type="match status" value="1"/>
</dbReference>
<dbReference type="InterPro" id="IPR001451">
    <property type="entry name" value="Hexapep"/>
</dbReference>
<dbReference type="EMBL" id="JAGGOB010000006">
    <property type="protein sequence ID" value="MBT2327540.1"/>
    <property type="molecule type" value="Genomic_DNA"/>
</dbReference>
<evidence type="ECO:0000313" key="2">
    <source>
        <dbReference type="EMBL" id="MBT2327540.1"/>
    </source>
</evidence>
<keyword evidence="1" id="KW-1133">Transmembrane helix</keyword>
<evidence type="ECO:0000256" key="1">
    <source>
        <dbReference type="SAM" id="Phobius"/>
    </source>
</evidence>
<reference evidence="2" key="1">
    <citation type="submission" date="2021-03" db="EMBL/GenBank/DDBJ databases">
        <title>Genomic analysis provides insights into the functional capacity of soil bacteria communities inhabiting an altitudinal gradient in the Atacama Desert.</title>
        <authorList>
            <person name="Gonzalez M."/>
            <person name="Maldonado J."/>
            <person name="Maza F."/>
            <person name="Hodar C."/>
            <person name="Cortes M."/>
            <person name="Palma R."/>
            <person name="Andreani C."/>
            <person name="Gaete A."/>
            <person name="Vasquez-Dean J."/>
            <person name="Acuna V."/>
            <person name="Aguado M."/>
            <person name="Mandakovic D."/>
            <person name="Latorre M."/>
            <person name="Orellana A."/>
            <person name="Gutierrez R."/>
            <person name="Montecino M."/>
            <person name="Allende M."/>
            <person name="Maass A."/>
            <person name="Cambiazo V."/>
        </authorList>
    </citation>
    <scope>NUCLEOTIDE SEQUENCE</scope>
    <source>
        <strain evidence="2">ISL-25</strain>
    </source>
</reference>
<dbReference type="GO" id="GO:0005737">
    <property type="term" value="C:cytoplasm"/>
    <property type="evidence" value="ECO:0007669"/>
    <property type="project" value="InterPro"/>
</dbReference>
<dbReference type="Gene3D" id="2.160.10.10">
    <property type="entry name" value="Hexapeptide repeat proteins"/>
    <property type="match status" value="1"/>
</dbReference>
<comment type="caution">
    <text evidence="2">The sequence shown here is derived from an EMBL/GenBank/DDBJ whole genome shotgun (WGS) entry which is preliminary data.</text>
</comment>
<dbReference type="GO" id="GO:0009001">
    <property type="term" value="F:serine O-acetyltransferase activity"/>
    <property type="evidence" value="ECO:0007669"/>
    <property type="project" value="InterPro"/>
</dbReference>
<keyword evidence="1" id="KW-0812">Transmembrane</keyword>
<feature type="transmembrane region" description="Helical" evidence="1">
    <location>
        <begin position="20"/>
        <end position="37"/>
    </location>
</feature>
<dbReference type="InterPro" id="IPR005881">
    <property type="entry name" value="Ser_O-AcTrfase"/>
</dbReference>